<evidence type="ECO:0000313" key="4">
    <source>
        <dbReference type="Proteomes" id="UP001596147"/>
    </source>
</evidence>
<feature type="signal peptide" evidence="1">
    <location>
        <begin position="1"/>
        <end position="19"/>
    </location>
</feature>
<evidence type="ECO:0000259" key="2">
    <source>
        <dbReference type="Pfam" id="PF13115"/>
    </source>
</evidence>
<dbReference type="RefSeq" id="WP_382355672.1">
    <property type="nucleotide sequence ID" value="NZ_JBHSMC010000044.1"/>
</dbReference>
<accession>A0ABW0LR00</accession>
<reference evidence="4" key="1">
    <citation type="journal article" date="2019" name="Int. J. Syst. Evol. Microbiol.">
        <title>The Global Catalogue of Microorganisms (GCM) 10K type strain sequencing project: providing services to taxonomists for standard genome sequencing and annotation.</title>
        <authorList>
            <consortium name="The Broad Institute Genomics Platform"/>
            <consortium name="The Broad Institute Genome Sequencing Center for Infectious Disease"/>
            <person name="Wu L."/>
            <person name="Ma J."/>
        </authorList>
    </citation>
    <scope>NUCLEOTIDE SEQUENCE [LARGE SCALE GENOMIC DNA]</scope>
    <source>
        <strain evidence="4">CGMCC 1.12237</strain>
    </source>
</reference>
<protein>
    <submittedName>
        <fullName evidence="3">FixH family protein</fullName>
    </submittedName>
</protein>
<name>A0ABW0LR00_9BACI</name>
<dbReference type="Gene3D" id="2.60.40.3760">
    <property type="match status" value="1"/>
</dbReference>
<evidence type="ECO:0000256" key="1">
    <source>
        <dbReference type="SAM" id="SignalP"/>
    </source>
</evidence>
<sequence length="151" mass="16809">MNKKVLLVIASMLMLILTACGDKDNQVDEAPEIIDVQLHVNETADVNEKLVLKATVTQGDEKVKDADEVIFEVWEDGNKDDSEMIVATNNDDGSYEAEKAFEHDGVYIVQVHVTARNMHSMPKTTVVVGDATLEDHHNAEDEEEEHDHSGH</sequence>
<dbReference type="InterPro" id="IPR032693">
    <property type="entry name" value="YtkA-like_dom"/>
</dbReference>
<organism evidence="3 4">
    <name type="scientific">Lederbergia graminis</name>
    <dbReference type="NCBI Taxonomy" id="735518"/>
    <lineage>
        <taxon>Bacteria</taxon>
        <taxon>Bacillati</taxon>
        <taxon>Bacillota</taxon>
        <taxon>Bacilli</taxon>
        <taxon>Bacillales</taxon>
        <taxon>Bacillaceae</taxon>
        <taxon>Lederbergia</taxon>
    </lineage>
</organism>
<dbReference type="EMBL" id="JBHSMC010000044">
    <property type="protein sequence ID" value="MFC5466966.1"/>
    <property type="molecule type" value="Genomic_DNA"/>
</dbReference>
<proteinExistence type="predicted"/>
<keyword evidence="4" id="KW-1185">Reference proteome</keyword>
<gene>
    <name evidence="3" type="ORF">ACFPM4_19765</name>
</gene>
<dbReference type="Proteomes" id="UP001596147">
    <property type="component" value="Unassembled WGS sequence"/>
</dbReference>
<dbReference type="Pfam" id="PF13115">
    <property type="entry name" value="YtkA"/>
    <property type="match status" value="1"/>
</dbReference>
<feature type="domain" description="YtkA-like" evidence="2">
    <location>
        <begin position="31"/>
        <end position="112"/>
    </location>
</feature>
<dbReference type="PROSITE" id="PS51257">
    <property type="entry name" value="PROKAR_LIPOPROTEIN"/>
    <property type="match status" value="1"/>
</dbReference>
<comment type="caution">
    <text evidence="3">The sequence shown here is derived from an EMBL/GenBank/DDBJ whole genome shotgun (WGS) entry which is preliminary data.</text>
</comment>
<feature type="chain" id="PRO_5047068208" evidence="1">
    <location>
        <begin position="20"/>
        <end position="151"/>
    </location>
</feature>
<keyword evidence="1" id="KW-0732">Signal</keyword>
<evidence type="ECO:0000313" key="3">
    <source>
        <dbReference type="EMBL" id="MFC5466966.1"/>
    </source>
</evidence>